<organism evidence="1 2">
    <name type="scientific">Suillus luteus UH-Slu-Lm8-n1</name>
    <dbReference type="NCBI Taxonomy" id="930992"/>
    <lineage>
        <taxon>Eukaryota</taxon>
        <taxon>Fungi</taxon>
        <taxon>Dikarya</taxon>
        <taxon>Basidiomycota</taxon>
        <taxon>Agaricomycotina</taxon>
        <taxon>Agaricomycetes</taxon>
        <taxon>Agaricomycetidae</taxon>
        <taxon>Boletales</taxon>
        <taxon>Suillineae</taxon>
        <taxon>Suillaceae</taxon>
        <taxon>Suillus</taxon>
    </lineage>
</organism>
<sequence>MCHESLLIIVQLAMRSSIFCMTGHHRISVKMGVIDAFAAKVTNQTAASCMLEFKPTSQFGLGVRNRPQERHHH</sequence>
<protein>
    <submittedName>
        <fullName evidence="1">Uncharacterized protein</fullName>
    </submittedName>
</protein>
<dbReference type="OrthoDB" id="10520515at2759"/>
<gene>
    <name evidence="1" type="ORF">CY34DRAFT_799136</name>
</gene>
<reference evidence="2" key="2">
    <citation type="submission" date="2015-01" db="EMBL/GenBank/DDBJ databases">
        <title>Evolutionary Origins and Diversification of the Mycorrhizal Mutualists.</title>
        <authorList>
            <consortium name="DOE Joint Genome Institute"/>
            <consortium name="Mycorrhizal Genomics Consortium"/>
            <person name="Kohler A."/>
            <person name="Kuo A."/>
            <person name="Nagy L.G."/>
            <person name="Floudas D."/>
            <person name="Copeland A."/>
            <person name="Barry K.W."/>
            <person name="Cichocki N."/>
            <person name="Veneault-Fourrey C."/>
            <person name="LaButti K."/>
            <person name="Lindquist E.A."/>
            <person name="Lipzen A."/>
            <person name="Lundell T."/>
            <person name="Morin E."/>
            <person name="Murat C."/>
            <person name="Riley R."/>
            <person name="Ohm R."/>
            <person name="Sun H."/>
            <person name="Tunlid A."/>
            <person name="Henrissat B."/>
            <person name="Grigoriev I.V."/>
            <person name="Hibbett D.S."/>
            <person name="Martin F."/>
        </authorList>
    </citation>
    <scope>NUCLEOTIDE SEQUENCE [LARGE SCALE GENOMIC DNA]</scope>
    <source>
        <strain evidence="2">UH-Slu-Lm8-n1</strain>
    </source>
</reference>
<dbReference type="HOGENOM" id="CLU_2711816_0_0_1"/>
<dbReference type="InParanoid" id="A0A0D0ABG8"/>
<keyword evidence="2" id="KW-1185">Reference proteome</keyword>
<proteinExistence type="predicted"/>
<evidence type="ECO:0000313" key="2">
    <source>
        <dbReference type="Proteomes" id="UP000054485"/>
    </source>
</evidence>
<name>A0A0D0ABG8_9AGAM</name>
<accession>A0A0D0ABG8</accession>
<dbReference type="EMBL" id="KN835145">
    <property type="protein sequence ID" value="KIK47625.1"/>
    <property type="molecule type" value="Genomic_DNA"/>
</dbReference>
<reference evidence="1 2" key="1">
    <citation type="submission" date="2014-04" db="EMBL/GenBank/DDBJ databases">
        <authorList>
            <consortium name="DOE Joint Genome Institute"/>
            <person name="Kuo A."/>
            <person name="Ruytinx J."/>
            <person name="Rineau F."/>
            <person name="Colpaert J."/>
            <person name="Kohler A."/>
            <person name="Nagy L.G."/>
            <person name="Floudas D."/>
            <person name="Copeland A."/>
            <person name="Barry K.W."/>
            <person name="Cichocki N."/>
            <person name="Veneault-Fourrey C."/>
            <person name="LaButti K."/>
            <person name="Lindquist E.A."/>
            <person name="Lipzen A."/>
            <person name="Lundell T."/>
            <person name="Morin E."/>
            <person name="Murat C."/>
            <person name="Sun H."/>
            <person name="Tunlid A."/>
            <person name="Henrissat B."/>
            <person name="Grigoriev I.V."/>
            <person name="Hibbett D.S."/>
            <person name="Martin F."/>
            <person name="Nordberg H.P."/>
            <person name="Cantor M.N."/>
            <person name="Hua S.X."/>
        </authorList>
    </citation>
    <scope>NUCLEOTIDE SEQUENCE [LARGE SCALE GENOMIC DNA]</scope>
    <source>
        <strain evidence="1 2">UH-Slu-Lm8-n1</strain>
    </source>
</reference>
<dbReference type="Proteomes" id="UP000054485">
    <property type="component" value="Unassembled WGS sequence"/>
</dbReference>
<dbReference type="AlphaFoldDB" id="A0A0D0ABG8"/>
<evidence type="ECO:0000313" key="1">
    <source>
        <dbReference type="EMBL" id="KIK47625.1"/>
    </source>
</evidence>
<feature type="non-terminal residue" evidence="1">
    <location>
        <position position="1"/>
    </location>
</feature>